<dbReference type="RefSeq" id="WP_207277055.1">
    <property type="nucleotide sequence ID" value="NZ_JAFMPK010000048.1"/>
</dbReference>
<dbReference type="InterPro" id="IPR013249">
    <property type="entry name" value="RNA_pol_sigma70_r4_t2"/>
</dbReference>
<evidence type="ECO:0000256" key="5">
    <source>
        <dbReference type="SAM" id="MobiDB-lite"/>
    </source>
</evidence>
<dbReference type="SUPFAM" id="SSF54427">
    <property type="entry name" value="NTF2-like"/>
    <property type="match status" value="1"/>
</dbReference>
<evidence type="ECO:0000259" key="6">
    <source>
        <dbReference type="Pfam" id="PF08281"/>
    </source>
</evidence>
<feature type="domain" description="RNA polymerase sigma factor 70 region 4 type 2" evidence="6">
    <location>
        <begin position="55"/>
        <end position="105"/>
    </location>
</feature>
<dbReference type="Gene3D" id="1.10.10.10">
    <property type="entry name" value="Winged helix-like DNA-binding domain superfamily/Winged helix DNA-binding domain"/>
    <property type="match status" value="1"/>
</dbReference>
<dbReference type="PANTHER" id="PTHR30173">
    <property type="entry name" value="SIGMA 19 FACTOR"/>
    <property type="match status" value="1"/>
</dbReference>
<gene>
    <name evidence="7" type="ORF">J0911_19000</name>
</gene>
<evidence type="ECO:0000256" key="1">
    <source>
        <dbReference type="ARBA" id="ARBA00010641"/>
    </source>
</evidence>
<evidence type="ECO:0000313" key="7">
    <source>
        <dbReference type="EMBL" id="MBO0611112.1"/>
    </source>
</evidence>
<sequence length="234" mass="24653">MDDKVATGHRPRGDGSGEERPHPTAFAHAARTLPASSAGTDPEAAALLADSVGGALLVVLETLEPTERLAFVLHDMFGVPFDQIADIVDRSPVAARRLARRARRRVRGNPEPPSPEITAQRDLAEAFTTAAREGDAGTLVALLDPDIALRTHSDDLCLTVRGAANVASRAIAFSSMAETGHLVRVGDKIGAIAATTAAPPSIMVFTVEDGRILTLDAYTDPELIRALRPATLDA</sequence>
<dbReference type="SUPFAM" id="SSF88659">
    <property type="entry name" value="Sigma3 and sigma4 domains of RNA polymerase sigma factors"/>
    <property type="match status" value="1"/>
</dbReference>
<dbReference type="InterPro" id="IPR013324">
    <property type="entry name" value="RNA_pol_sigma_r3/r4-like"/>
</dbReference>
<name>A0ABS3IDI8_9MICO</name>
<feature type="region of interest" description="Disordered" evidence="5">
    <location>
        <begin position="1"/>
        <end position="22"/>
    </location>
</feature>
<dbReference type="Proteomes" id="UP000664617">
    <property type="component" value="Unassembled WGS sequence"/>
</dbReference>
<dbReference type="EMBL" id="JAFMPK010000048">
    <property type="protein sequence ID" value="MBO0611112.1"/>
    <property type="molecule type" value="Genomic_DNA"/>
</dbReference>
<evidence type="ECO:0000256" key="3">
    <source>
        <dbReference type="ARBA" id="ARBA00023082"/>
    </source>
</evidence>
<accession>A0ABS3IDI8</accession>
<comment type="caution">
    <text evidence="7">The sequence shown here is derived from an EMBL/GenBank/DDBJ whole genome shotgun (WGS) entry which is preliminary data.</text>
</comment>
<comment type="similarity">
    <text evidence="1">Belongs to the sigma-70 factor family. ECF subfamily.</text>
</comment>
<keyword evidence="2" id="KW-0805">Transcription regulation</keyword>
<evidence type="ECO:0000313" key="8">
    <source>
        <dbReference type="Proteomes" id="UP000664617"/>
    </source>
</evidence>
<dbReference type="InterPro" id="IPR036388">
    <property type="entry name" value="WH-like_DNA-bd_sf"/>
</dbReference>
<dbReference type="InterPro" id="IPR052704">
    <property type="entry name" value="ECF_Sigma-70_Domain"/>
</dbReference>
<dbReference type="InterPro" id="IPR032710">
    <property type="entry name" value="NTF2-like_dom_sf"/>
</dbReference>
<organism evidence="7 8">
    <name type="scientific">Myceligenerans salitolerans</name>
    <dbReference type="NCBI Taxonomy" id="1230528"/>
    <lineage>
        <taxon>Bacteria</taxon>
        <taxon>Bacillati</taxon>
        <taxon>Actinomycetota</taxon>
        <taxon>Actinomycetes</taxon>
        <taxon>Micrococcales</taxon>
        <taxon>Promicromonosporaceae</taxon>
        <taxon>Myceligenerans</taxon>
    </lineage>
</organism>
<dbReference type="Gene3D" id="3.10.450.50">
    <property type="match status" value="1"/>
</dbReference>
<evidence type="ECO:0000256" key="2">
    <source>
        <dbReference type="ARBA" id="ARBA00023015"/>
    </source>
</evidence>
<reference evidence="8" key="1">
    <citation type="submission" date="2023-07" db="EMBL/GenBank/DDBJ databases">
        <title>Myceligenerans salitolerans sp. nov., a halotolerant actinomycete isolated from a salt lake in Xinjiang, China.</title>
        <authorList>
            <person name="Guan T."/>
        </authorList>
    </citation>
    <scope>NUCLEOTIDE SEQUENCE [LARGE SCALE GENOMIC DNA]</scope>
    <source>
        <strain evidence="8">XHU 5031</strain>
    </source>
</reference>
<dbReference type="PANTHER" id="PTHR30173:SF43">
    <property type="entry name" value="ECF RNA POLYMERASE SIGMA FACTOR SIGI-RELATED"/>
    <property type="match status" value="1"/>
</dbReference>
<dbReference type="Pfam" id="PF08281">
    <property type="entry name" value="Sigma70_r4_2"/>
    <property type="match status" value="1"/>
</dbReference>
<proteinExistence type="inferred from homology"/>
<evidence type="ECO:0000256" key="4">
    <source>
        <dbReference type="ARBA" id="ARBA00023163"/>
    </source>
</evidence>
<keyword evidence="4" id="KW-0804">Transcription</keyword>
<keyword evidence="8" id="KW-1185">Reference proteome</keyword>
<protein>
    <recommendedName>
        <fullName evidence="6">RNA polymerase sigma factor 70 region 4 type 2 domain-containing protein</fullName>
    </recommendedName>
</protein>
<keyword evidence="3" id="KW-0731">Sigma factor</keyword>